<dbReference type="EMBL" id="CP003537">
    <property type="protein sequence ID" value="AGH95653.1"/>
    <property type="molecule type" value="Genomic_DNA"/>
</dbReference>
<dbReference type="Pfam" id="PF02518">
    <property type="entry name" value="HATPase_c"/>
    <property type="match status" value="1"/>
</dbReference>
<feature type="domain" description="Histidine kinase" evidence="7">
    <location>
        <begin position="292"/>
        <end position="516"/>
    </location>
</feature>
<keyword evidence="6" id="KW-1133">Transmembrane helix</keyword>
<name>M4V8W1_9BACT</name>
<dbReference type="SUPFAM" id="SSF55874">
    <property type="entry name" value="ATPase domain of HSP90 chaperone/DNA topoisomerase II/histidine kinase"/>
    <property type="match status" value="1"/>
</dbReference>
<dbReference type="Pfam" id="PF00072">
    <property type="entry name" value="Response_reg"/>
    <property type="match status" value="1"/>
</dbReference>
<dbReference type="InterPro" id="IPR036890">
    <property type="entry name" value="HATPase_C_sf"/>
</dbReference>
<dbReference type="PATRIC" id="fig|1184267.3.peg.1456"/>
<evidence type="ECO:0000313" key="10">
    <source>
        <dbReference type="Proteomes" id="UP000012040"/>
    </source>
</evidence>
<evidence type="ECO:0000259" key="7">
    <source>
        <dbReference type="PROSITE" id="PS50109"/>
    </source>
</evidence>
<feature type="transmembrane region" description="Helical" evidence="6">
    <location>
        <begin position="232"/>
        <end position="255"/>
    </location>
</feature>
<dbReference type="CDD" id="cd00082">
    <property type="entry name" value="HisKA"/>
    <property type="match status" value="1"/>
</dbReference>
<dbReference type="InterPro" id="IPR001789">
    <property type="entry name" value="Sig_transdc_resp-reg_receiver"/>
</dbReference>
<dbReference type="PANTHER" id="PTHR45339:SF1">
    <property type="entry name" value="HYBRID SIGNAL TRANSDUCTION HISTIDINE KINASE J"/>
    <property type="match status" value="1"/>
</dbReference>
<dbReference type="Proteomes" id="UP000012040">
    <property type="component" value="Chromosome"/>
</dbReference>
<dbReference type="EC" id="2.7.13.3" evidence="2"/>
<dbReference type="PROSITE" id="PS50109">
    <property type="entry name" value="HIS_KIN"/>
    <property type="match status" value="1"/>
</dbReference>
<dbReference type="SMART" id="SM00448">
    <property type="entry name" value="REC"/>
    <property type="match status" value="1"/>
</dbReference>
<dbReference type="Gene3D" id="3.30.565.10">
    <property type="entry name" value="Histidine kinase-like ATPase, C-terminal domain"/>
    <property type="match status" value="1"/>
</dbReference>
<dbReference type="PROSITE" id="PS50110">
    <property type="entry name" value="RESPONSE_REGULATORY"/>
    <property type="match status" value="1"/>
</dbReference>
<keyword evidence="6" id="KW-0472">Membrane</keyword>
<evidence type="ECO:0000256" key="2">
    <source>
        <dbReference type="ARBA" id="ARBA00012438"/>
    </source>
</evidence>
<keyword evidence="3 5" id="KW-0597">Phosphoprotein</keyword>
<dbReference type="RefSeq" id="WP_015470143.1">
    <property type="nucleotide sequence ID" value="NC_020813.1"/>
</dbReference>
<dbReference type="KEGG" id="bex:A11Q_1437"/>
<evidence type="ECO:0000256" key="1">
    <source>
        <dbReference type="ARBA" id="ARBA00000085"/>
    </source>
</evidence>
<accession>M4V8W1</accession>
<keyword evidence="4" id="KW-0902">Two-component regulatory system</keyword>
<dbReference type="OrthoDB" id="5287265at2"/>
<dbReference type="SMART" id="SM00388">
    <property type="entry name" value="HisKA"/>
    <property type="match status" value="1"/>
</dbReference>
<evidence type="ECO:0000256" key="3">
    <source>
        <dbReference type="ARBA" id="ARBA00022553"/>
    </source>
</evidence>
<evidence type="ECO:0000313" key="9">
    <source>
        <dbReference type="EMBL" id="AGH95653.1"/>
    </source>
</evidence>
<evidence type="ECO:0000259" key="8">
    <source>
        <dbReference type="PROSITE" id="PS50110"/>
    </source>
</evidence>
<comment type="catalytic activity">
    <reaction evidence="1">
        <text>ATP + protein L-histidine = ADP + protein N-phospho-L-histidine.</text>
        <dbReference type="EC" id="2.7.13.3"/>
    </reaction>
</comment>
<dbReference type="eggNOG" id="COG2205">
    <property type="taxonomic scope" value="Bacteria"/>
</dbReference>
<sequence length="804" mass="91682">MKTLKSITREFYRSQNLVLNNSILRIQSFSEISSLVRSNNRHARDVVSQIVSSTMFQRATLYSLTDRSGADKLPVLKRIRTFKTANDSLPDTKSPDMSSSFLRRKIKKMLDENLLNTVAVSYTENSNSIAFISRASSNRRDFIVFQSSLQDFLKDWPNDRELVAIIKDSQTNFEVLVRQDKDHQFQFVTTPQAISEAQHKNKFLIYSHYLVNESYGISIDWFQNTNNRPSNYVLMIAFFGFSISLLTALFLGFILDQNKRIYKLVISRTEELELAMNQAQEANLAKTRFLANMSHELRTPLNLILGMVELLQNTNQDRKAREYLKNMQTAGEHLLNLITDLLSMSKEEASDVEINQAPISIPTFFEEIGRIIGPECRKKNLDFYMNISQEIPMSLVGDPVKIRQILLNLLRNSLKYTHTGSVSLEVEVLQREVSMDGLFHLRFHVHDTGVGIPTSKMNLIFDRFFQIEGSKMLAEGGVGLGLSIVKDLVSKMHGNITVKSEVGQGSTFTVDLDLETRQPDPWIQQYQLDKPLINRLAVVTDNADSFNVINSILPTHVLTISHYPEKLFLDLNTDEKNNLKAFDQIILFRVKKETTEYLFKSYPDKKIILIGHDLDLTSEIRSSKQVHIMGDTPIMHSQLFDALDFRSSKKKDSALISVESTEPSKTTAFPKNQVLSILVVDDDAGNRELLRAYLESPNFKVSFAKDGQEAFELFQNNLTDVVIADLRMPIMNGFELAEAIRHYENKTSQRTPTPVILLTADALESTSNEAKKYAIHVFLTKPIRRSKLLNAIYDVTQNRNTSNA</sequence>
<dbReference type="AlphaFoldDB" id="M4V8W1"/>
<dbReference type="InterPro" id="IPR036097">
    <property type="entry name" value="HisK_dim/P_sf"/>
</dbReference>
<dbReference type="PRINTS" id="PR00344">
    <property type="entry name" value="BCTRLSENSOR"/>
</dbReference>
<dbReference type="FunFam" id="3.30.565.10:FF:000010">
    <property type="entry name" value="Sensor histidine kinase RcsC"/>
    <property type="match status" value="1"/>
</dbReference>
<evidence type="ECO:0000256" key="5">
    <source>
        <dbReference type="PROSITE-ProRule" id="PRU00169"/>
    </source>
</evidence>
<dbReference type="Gene3D" id="1.10.287.130">
    <property type="match status" value="1"/>
</dbReference>
<dbReference type="SUPFAM" id="SSF52172">
    <property type="entry name" value="CheY-like"/>
    <property type="match status" value="1"/>
</dbReference>
<dbReference type="CDD" id="cd17546">
    <property type="entry name" value="REC_hyHK_CKI1_RcsC-like"/>
    <property type="match status" value="1"/>
</dbReference>
<dbReference type="STRING" id="1184267.A11Q_1437"/>
<proteinExistence type="predicted"/>
<dbReference type="Gene3D" id="3.40.50.2300">
    <property type="match status" value="1"/>
</dbReference>
<dbReference type="InterPro" id="IPR011006">
    <property type="entry name" value="CheY-like_superfamily"/>
</dbReference>
<organism evidence="9 10">
    <name type="scientific">Pseudobdellovibrio exovorus JSS</name>
    <dbReference type="NCBI Taxonomy" id="1184267"/>
    <lineage>
        <taxon>Bacteria</taxon>
        <taxon>Pseudomonadati</taxon>
        <taxon>Bdellovibrionota</taxon>
        <taxon>Bdellovibrionia</taxon>
        <taxon>Bdellovibrionales</taxon>
        <taxon>Pseudobdellovibrionaceae</taxon>
        <taxon>Pseudobdellovibrio</taxon>
    </lineage>
</organism>
<feature type="domain" description="Response regulatory" evidence="8">
    <location>
        <begin position="676"/>
        <end position="796"/>
    </location>
</feature>
<dbReference type="HOGENOM" id="CLU_000445_114_15_7"/>
<dbReference type="SUPFAM" id="SSF47384">
    <property type="entry name" value="Homodimeric domain of signal transducing histidine kinase"/>
    <property type="match status" value="1"/>
</dbReference>
<dbReference type="InterPro" id="IPR003594">
    <property type="entry name" value="HATPase_dom"/>
</dbReference>
<dbReference type="InterPro" id="IPR004358">
    <property type="entry name" value="Sig_transdc_His_kin-like_C"/>
</dbReference>
<dbReference type="CDD" id="cd16922">
    <property type="entry name" value="HATPase_EvgS-ArcB-TorS-like"/>
    <property type="match status" value="1"/>
</dbReference>
<protein>
    <recommendedName>
        <fullName evidence="2">histidine kinase</fullName>
        <ecNumber evidence="2">2.7.13.3</ecNumber>
    </recommendedName>
</protein>
<dbReference type="InterPro" id="IPR005467">
    <property type="entry name" value="His_kinase_dom"/>
</dbReference>
<keyword evidence="6" id="KW-0812">Transmembrane</keyword>
<dbReference type="SMART" id="SM00387">
    <property type="entry name" value="HATPase_c"/>
    <property type="match status" value="1"/>
</dbReference>
<dbReference type="Pfam" id="PF00512">
    <property type="entry name" value="HisKA"/>
    <property type="match status" value="1"/>
</dbReference>
<evidence type="ECO:0000256" key="6">
    <source>
        <dbReference type="SAM" id="Phobius"/>
    </source>
</evidence>
<gene>
    <name evidence="9" type="ORF">A11Q_1437</name>
</gene>
<dbReference type="GO" id="GO:0000155">
    <property type="term" value="F:phosphorelay sensor kinase activity"/>
    <property type="evidence" value="ECO:0007669"/>
    <property type="project" value="InterPro"/>
</dbReference>
<feature type="modified residue" description="4-aspartylphosphate" evidence="5">
    <location>
        <position position="725"/>
    </location>
</feature>
<keyword evidence="10" id="KW-1185">Reference proteome</keyword>
<reference evidence="9 10" key="1">
    <citation type="journal article" date="2013" name="ISME J.">
        <title>By their genes ye shall know them: genomic signatures of predatory bacteria.</title>
        <authorList>
            <person name="Pasternak Z."/>
            <person name="Pietrokovski S."/>
            <person name="Rotem O."/>
            <person name="Gophna U."/>
            <person name="Lurie-Weinberger M.N."/>
            <person name="Jurkevitch E."/>
        </authorList>
    </citation>
    <scope>NUCLEOTIDE SEQUENCE [LARGE SCALE GENOMIC DNA]</scope>
    <source>
        <strain evidence="9 10">JSS</strain>
    </source>
</reference>
<dbReference type="InterPro" id="IPR003661">
    <property type="entry name" value="HisK_dim/P_dom"/>
</dbReference>
<evidence type="ECO:0000256" key="4">
    <source>
        <dbReference type="ARBA" id="ARBA00023012"/>
    </source>
</evidence>
<dbReference type="PANTHER" id="PTHR45339">
    <property type="entry name" value="HYBRID SIGNAL TRANSDUCTION HISTIDINE KINASE J"/>
    <property type="match status" value="1"/>
</dbReference>